<protein>
    <submittedName>
        <fullName evidence="2">Uncharacterized protein</fullName>
    </submittedName>
</protein>
<gene>
    <name evidence="2" type="ORF">GCM10018785_03940</name>
</gene>
<reference evidence="2" key="1">
    <citation type="journal article" date="2014" name="Int. J. Syst. Evol. Microbiol.">
        <title>Complete genome sequence of Corynebacterium casei LMG S-19264T (=DSM 44701T), isolated from a smear-ripened cheese.</title>
        <authorList>
            <consortium name="US DOE Joint Genome Institute (JGI-PGF)"/>
            <person name="Walter F."/>
            <person name="Albersmeier A."/>
            <person name="Kalinowski J."/>
            <person name="Ruckert C."/>
        </authorList>
    </citation>
    <scope>NUCLEOTIDE SEQUENCE</scope>
    <source>
        <strain evidence="2">JCM 4784</strain>
    </source>
</reference>
<dbReference type="AlphaFoldDB" id="A0A918Z4Z9"/>
<organism evidence="2 3">
    <name type="scientific">Streptomyces longispororuber</name>
    <dbReference type="NCBI Taxonomy" id="68230"/>
    <lineage>
        <taxon>Bacteria</taxon>
        <taxon>Bacillati</taxon>
        <taxon>Actinomycetota</taxon>
        <taxon>Actinomycetes</taxon>
        <taxon>Kitasatosporales</taxon>
        <taxon>Streptomycetaceae</taxon>
        <taxon>Streptomyces</taxon>
    </lineage>
</organism>
<dbReference type="Proteomes" id="UP000608024">
    <property type="component" value="Unassembled WGS sequence"/>
</dbReference>
<feature type="region of interest" description="Disordered" evidence="1">
    <location>
        <begin position="1"/>
        <end position="42"/>
    </location>
</feature>
<keyword evidence="3" id="KW-1185">Reference proteome</keyword>
<reference evidence="2" key="2">
    <citation type="submission" date="2020-09" db="EMBL/GenBank/DDBJ databases">
        <authorList>
            <person name="Sun Q."/>
            <person name="Ohkuma M."/>
        </authorList>
    </citation>
    <scope>NUCLEOTIDE SEQUENCE</scope>
    <source>
        <strain evidence="2">JCM 4784</strain>
    </source>
</reference>
<sequence>MQAAVAEAGEHTRRHVQESYERAGSGDPGGDGFGAGPTEDAAQPTLTLWTLWNHTRHFPIYPDRHRIP</sequence>
<evidence type="ECO:0000256" key="1">
    <source>
        <dbReference type="SAM" id="MobiDB-lite"/>
    </source>
</evidence>
<feature type="compositionally biased region" description="Gly residues" evidence="1">
    <location>
        <begin position="26"/>
        <end position="35"/>
    </location>
</feature>
<name>A0A918Z4Z9_9ACTN</name>
<proteinExistence type="predicted"/>
<evidence type="ECO:0000313" key="3">
    <source>
        <dbReference type="Proteomes" id="UP000608024"/>
    </source>
</evidence>
<dbReference type="EMBL" id="BNBT01000003">
    <property type="protein sequence ID" value="GHE37444.1"/>
    <property type="molecule type" value="Genomic_DNA"/>
</dbReference>
<evidence type="ECO:0000313" key="2">
    <source>
        <dbReference type="EMBL" id="GHE37444.1"/>
    </source>
</evidence>
<feature type="compositionally biased region" description="Basic and acidic residues" evidence="1">
    <location>
        <begin position="8"/>
        <end position="21"/>
    </location>
</feature>
<comment type="caution">
    <text evidence="2">The sequence shown here is derived from an EMBL/GenBank/DDBJ whole genome shotgun (WGS) entry which is preliminary data.</text>
</comment>
<accession>A0A918Z4Z9</accession>